<evidence type="ECO:0000313" key="3">
    <source>
        <dbReference type="Proteomes" id="UP000001549"/>
    </source>
</evidence>
<feature type="region of interest" description="Disordered" evidence="1">
    <location>
        <begin position="195"/>
        <end position="303"/>
    </location>
</feature>
<feature type="region of interest" description="Disordered" evidence="1">
    <location>
        <begin position="97"/>
        <end position="160"/>
    </location>
</feature>
<dbReference type="EMBL" id="CP002801">
    <property type="protein sequence ID" value="AEH09865.1"/>
    <property type="molecule type" value="Genomic_DNA"/>
</dbReference>
<reference evidence="2 3" key="1">
    <citation type="submission" date="2011-05" db="EMBL/GenBank/DDBJ databases">
        <title>Complete sequence of chromosome of Frankia symbiont of Datisca glomerata.</title>
        <authorList>
            <consortium name="US DOE Joint Genome Institute"/>
            <person name="Lucas S."/>
            <person name="Han J."/>
            <person name="Lapidus A."/>
            <person name="Cheng J.-F."/>
            <person name="Goodwin L."/>
            <person name="Pitluck S."/>
            <person name="Peters L."/>
            <person name="Mikhailova N."/>
            <person name="Chertkov O."/>
            <person name="Teshima H."/>
            <person name="Han C."/>
            <person name="Tapia R."/>
            <person name="Land M."/>
            <person name="Hauser L."/>
            <person name="Kyrpides N."/>
            <person name="Ivanova N."/>
            <person name="Pagani I."/>
            <person name="Berry A."/>
            <person name="Pawlowski K."/>
            <person name="Persson T."/>
            <person name="Vanden Heuvel B."/>
            <person name="Benson D."/>
            <person name="Woyke T."/>
        </authorList>
    </citation>
    <scope>NUCLEOTIDE SEQUENCE [LARGE SCALE GENOMIC DNA]</scope>
    <source>
        <strain evidence="3">4085684</strain>
    </source>
</reference>
<dbReference type="AlphaFoldDB" id="F8B271"/>
<evidence type="ECO:0000256" key="1">
    <source>
        <dbReference type="SAM" id="MobiDB-lite"/>
    </source>
</evidence>
<protein>
    <submittedName>
        <fullName evidence="2">Uncharacterized protein</fullName>
    </submittedName>
</protein>
<feature type="compositionally biased region" description="Polar residues" evidence="1">
    <location>
        <begin position="293"/>
        <end position="303"/>
    </location>
</feature>
<feature type="compositionally biased region" description="Basic and acidic residues" evidence="1">
    <location>
        <begin position="256"/>
        <end position="267"/>
    </location>
</feature>
<name>F8B271_9ACTN</name>
<dbReference type="Proteomes" id="UP000001549">
    <property type="component" value="Chromosome"/>
</dbReference>
<feature type="compositionally biased region" description="Polar residues" evidence="1">
    <location>
        <begin position="229"/>
        <end position="238"/>
    </location>
</feature>
<accession>F8B271</accession>
<dbReference type="HOGENOM" id="CLU_917513_0_0_11"/>
<proteinExistence type="predicted"/>
<feature type="compositionally biased region" description="Basic and acidic residues" evidence="1">
    <location>
        <begin position="97"/>
        <end position="110"/>
    </location>
</feature>
<organism evidence="2 3">
    <name type="scientific">Candidatus Protofrankia datiscae</name>
    <dbReference type="NCBI Taxonomy" id="2716812"/>
    <lineage>
        <taxon>Bacteria</taxon>
        <taxon>Bacillati</taxon>
        <taxon>Actinomycetota</taxon>
        <taxon>Actinomycetes</taxon>
        <taxon>Frankiales</taxon>
        <taxon>Frankiaceae</taxon>
        <taxon>Protofrankia</taxon>
    </lineage>
</organism>
<evidence type="ECO:0000313" key="2">
    <source>
        <dbReference type="EMBL" id="AEH09865.1"/>
    </source>
</evidence>
<dbReference type="KEGG" id="fsy:FsymDg_2497"/>
<gene>
    <name evidence="2" type="ordered locus">FsymDg_2497</name>
</gene>
<sequence length="303" mass="32560">MGRALSGPSTFFGKDGSDVLGLLRDEVTQRVQNGAGDVAGTPAVDVVDPQHRLDELVQMAQARQSPTVPPWGHGQHLHVRGQMRGNVPALGRRQPLEERRQHGAHRRLDGPRLATRPLRGVEQPPQHDGADRDQFALGRPGVPADEPFVQHRHDPLDPGGLPDRILDGGGVGRGGDIAVQDDHVVADGHMYPWDVEPARDRAQPGTHPVGEDVIGDVRVGTAASEPVTEPSQPSSQVAEPTADPLPDQVGPAADASRPREQPGGDARRHPRRRGERSPDVSHLRTSRRLVSPASGTSRGRATR</sequence>
<keyword evidence="3" id="KW-1185">Reference proteome</keyword>